<feature type="region of interest" description="Disordered" evidence="1">
    <location>
        <begin position="339"/>
        <end position="369"/>
    </location>
</feature>
<proteinExistence type="predicted"/>
<keyword evidence="3" id="KW-1185">Reference proteome</keyword>
<feature type="region of interest" description="Disordered" evidence="1">
    <location>
        <begin position="387"/>
        <end position="425"/>
    </location>
</feature>
<feature type="compositionally biased region" description="Basic and acidic residues" evidence="1">
    <location>
        <begin position="339"/>
        <end position="360"/>
    </location>
</feature>
<evidence type="ECO:0000313" key="3">
    <source>
        <dbReference type="Proteomes" id="UP000325577"/>
    </source>
</evidence>
<feature type="region of interest" description="Disordered" evidence="1">
    <location>
        <begin position="298"/>
        <end position="319"/>
    </location>
</feature>
<gene>
    <name evidence="2" type="ORF">F0562_034218</name>
</gene>
<sequence>MALRLKMVKRTRESESDGTTTTTMTTTAYDTVFIDTSLDTHLAMIVSDADTVADFKKKINSEHLQCFPKIGEIKIHALKVKRKACFYHLSDFMLVKSAFEGAKKNWFLSVDASSLKEHKENLLSWKPDAGDQLALLCITNYPSGDGNNLLPGSPSNRLSTFDESLLPQPGNIQHANMKVPNVDQSGLVNPCKEVSKDLEMEVEHITDDYCKNLSSAANRSDLDLQEKYNQLSEENKVPGTNVKGEVDKSRDGIADVQCNNSGERSLRTVCAAKKKRKKNNGDVVCDHALEDKQASFHVSSKDTLQPEIAGPEKSSGNAGREILNDMMVGNIDVSKEPCKTFTNKRSDSGTRRRYDVREGTKVPGTHIGYKNEKSKNRIYDAQCNNSLEEASQSGPTARKKRKIESKEGTGTLVFNSDKESSKPETIICENSISEKRKKKGKKKSSASHDHLVSALHDVGEENFKEDEEIKPKVSGGVSYAAAIPEERIQHATLSKHLGISQKEKHSEPVQEVVEGNKVPCSSIGINMIEPDAGTQGKEDASELAAGFGLKRRKNSKKYHANDVKGVPSLPVRELDNLKKDIAQSDHENIVPDCHNFETIQTEKIEEEKELSAGTMILK</sequence>
<dbReference type="OrthoDB" id="1093005at2759"/>
<reference evidence="2 3" key="1">
    <citation type="submission" date="2019-09" db="EMBL/GenBank/DDBJ databases">
        <title>A chromosome-level genome assembly of the Chinese tupelo Nyssa sinensis.</title>
        <authorList>
            <person name="Yang X."/>
            <person name="Kang M."/>
            <person name="Yang Y."/>
            <person name="Xiong H."/>
            <person name="Wang M."/>
            <person name="Zhang Z."/>
            <person name="Wang Z."/>
            <person name="Wu H."/>
            <person name="Ma T."/>
            <person name="Liu J."/>
            <person name="Xi Z."/>
        </authorList>
    </citation>
    <scope>NUCLEOTIDE SEQUENCE [LARGE SCALE GENOMIC DNA]</scope>
    <source>
        <strain evidence="2">J267</strain>
        <tissue evidence="2">Leaf</tissue>
    </source>
</reference>
<dbReference type="AlphaFoldDB" id="A0A5J5AIH6"/>
<accession>A0A5J5AIH6</accession>
<protein>
    <submittedName>
        <fullName evidence="2">Uncharacterized protein</fullName>
    </submittedName>
</protein>
<name>A0A5J5AIH6_9ASTE</name>
<dbReference type="Proteomes" id="UP000325577">
    <property type="component" value="Linkage Group LG20"/>
</dbReference>
<dbReference type="EMBL" id="CM018044">
    <property type="protein sequence ID" value="KAA8529682.1"/>
    <property type="molecule type" value="Genomic_DNA"/>
</dbReference>
<feature type="region of interest" description="Disordered" evidence="1">
    <location>
        <begin position="1"/>
        <end position="22"/>
    </location>
</feature>
<evidence type="ECO:0000256" key="1">
    <source>
        <dbReference type="SAM" id="MobiDB-lite"/>
    </source>
</evidence>
<organism evidence="2 3">
    <name type="scientific">Nyssa sinensis</name>
    <dbReference type="NCBI Taxonomy" id="561372"/>
    <lineage>
        <taxon>Eukaryota</taxon>
        <taxon>Viridiplantae</taxon>
        <taxon>Streptophyta</taxon>
        <taxon>Embryophyta</taxon>
        <taxon>Tracheophyta</taxon>
        <taxon>Spermatophyta</taxon>
        <taxon>Magnoliopsida</taxon>
        <taxon>eudicotyledons</taxon>
        <taxon>Gunneridae</taxon>
        <taxon>Pentapetalae</taxon>
        <taxon>asterids</taxon>
        <taxon>Cornales</taxon>
        <taxon>Nyssaceae</taxon>
        <taxon>Nyssa</taxon>
    </lineage>
</organism>
<evidence type="ECO:0000313" key="2">
    <source>
        <dbReference type="EMBL" id="KAA8529682.1"/>
    </source>
</evidence>